<proteinExistence type="predicted"/>
<organism evidence="1 2">
    <name type="scientific">Clostridium cavendishii DSM 21758</name>
    <dbReference type="NCBI Taxonomy" id="1121302"/>
    <lineage>
        <taxon>Bacteria</taxon>
        <taxon>Bacillati</taxon>
        <taxon>Bacillota</taxon>
        <taxon>Clostridia</taxon>
        <taxon>Eubacteriales</taxon>
        <taxon>Clostridiaceae</taxon>
        <taxon>Clostridium</taxon>
    </lineage>
</organism>
<reference evidence="1 2" key="1">
    <citation type="submission" date="2016-11" db="EMBL/GenBank/DDBJ databases">
        <authorList>
            <person name="Jaros S."/>
            <person name="Januszkiewicz K."/>
            <person name="Wedrychowicz H."/>
        </authorList>
    </citation>
    <scope>NUCLEOTIDE SEQUENCE [LARGE SCALE GENOMIC DNA]</scope>
    <source>
        <strain evidence="1 2">DSM 21758</strain>
    </source>
</reference>
<gene>
    <name evidence="1" type="ORF">SAMN02745163_03670</name>
</gene>
<name>A0A1M6RUG4_9CLOT</name>
<dbReference type="Proteomes" id="UP000184310">
    <property type="component" value="Unassembled WGS sequence"/>
</dbReference>
<evidence type="ECO:0000313" key="2">
    <source>
        <dbReference type="Proteomes" id="UP000184310"/>
    </source>
</evidence>
<protein>
    <submittedName>
        <fullName evidence="1">Uncharacterized protein</fullName>
    </submittedName>
</protein>
<sequence length="58" mass="6934">MSPNNRNYKGLVPQLREGLYRPRNEVTSKVELENYKENFYSKENTNVDEEIVKKKVED</sequence>
<dbReference type="EMBL" id="FQZB01000016">
    <property type="protein sequence ID" value="SHK35937.1"/>
    <property type="molecule type" value="Genomic_DNA"/>
</dbReference>
<accession>A0A1M6RUG4</accession>
<keyword evidence="2" id="KW-1185">Reference proteome</keyword>
<dbReference type="AlphaFoldDB" id="A0A1M6RUG4"/>
<dbReference type="RefSeq" id="WP_143152530.1">
    <property type="nucleotide sequence ID" value="NZ_FQZB01000016.1"/>
</dbReference>
<dbReference type="STRING" id="1121302.SAMN02745163_03670"/>
<evidence type="ECO:0000313" key="1">
    <source>
        <dbReference type="EMBL" id="SHK35937.1"/>
    </source>
</evidence>